<dbReference type="InterPro" id="IPR050817">
    <property type="entry name" value="DjlA_DnaK_co-chaperone"/>
</dbReference>
<reference evidence="2 3" key="1">
    <citation type="journal article" date="2010" name="Plant Cell">
        <title>The Chlorella variabilis NC64A genome reveals adaptation to photosymbiosis, coevolution with viruses, and cryptic sex.</title>
        <authorList>
            <person name="Blanc G."/>
            <person name="Duncan G."/>
            <person name="Agarkova I."/>
            <person name="Borodovsky M."/>
            <person name="Gurnon J."/>
            <person name="Kuo A."/>
            <person name="Lindquist E."/>
            <person name="Lucas S."/>
            <person name="Pangilinan J."/>
            <person name="Polle J."/>
            <person name="Salamov A."/>
            <person name="Terry A."/>
            <person name="Yamada T."/>
            <person name="Dunigan D.D."/>
            <person name="Grigoriev I.V."/>
            <person name="Claverie J.M."/>
            <person name="Van Etten J.L."/>
        </authorList>
    </citation>
    <scope>NUCLEOTIDE SEQUENCE [LARGE SCALE GENOMIC DNA]</scope>
    <source>
        <strain evidence="2 3">NC64A</strain>
    </source>
</reference>
<evidence type="ECO:0000259" key="1">
    <source>
        <dbReference type="PROSITE" id="PS50076"/>
    </source>
</evidence>
<dbReference type="RefSeq" id="XP_005844105.1">
    <property type="nucleotide sequence ID" value="XM_005844043.1"/>
</dbReference>
<protein>
    <recommendedName>
        <fullName evidence="1">J domain-containing protein</fullName>
    </recommendedName>
</protein>
<dbReference type="Proteomes" id="UP000008141">
    <property type="component" value="Unassembled WGS sequence"/>
</dbReference>
<dbReference type="STRING" id="554065.E1ZQD2"/>
<dbReference type="AlphaFoldDB" id="E1ZQD2"/>
<sequence>MRHARDYEALGLPLGASKADAKAAFRKLALKWHPDKNPGGWEAEAKFQEISQAYERLMTTDEDQKVEQLGM</sequence>
<accession>E1ZQD2</accession>
<dbReference type="InterPro" id="IPR001623">
    <property type="entry name" value="DnaJ_domain"/>
</dbReference>
<dbReference type="PANTHER" id="PTHR24074">
    <property type="entry name" value="CO-CHAPERONE PROTEIN DJLA"/>
    <property type="match status" value="1"/>
</dbReference>
<organism evidence="3">
    <name type="scientific">Chlorella variabilis</name>
    <name type="common">Green alga</name>
    <dbReference type="NCBI Taxonomy" id="554065"/>
    <lineage>
        <taxon>Eukaryota</taxon>
        <taxon>Viridiplantae</taxon>
        <taxon>Chlorophyta</taxon>
        <taxon>core chlorophytes</taxon>
        <taxon>Trebouxiophyceae</taxon>
        <taxon>Chlorellales</taxon>
        <taxon>Chlorellaceae</taxon>
        <taxon>Chlorella clade</taxon>
        <taxon>Chlorella</taxon>
    </lineage>
</organism>
<dbReference type="InterPro" id="IPR036869">
    <property type="entry name" value="J_dom_sf"/>
</dbReference>
<dbReference type="SUPFAM" id="SSF46565">
    <property type="entry name" value="Chaperone J-domain"/>
    <property type="match status" value="1"/>
</dbReference>
<dbReference type="KEGG" id="cvr:CHLNCDRAFT_27262"/>
<dbReference type="Pfam" id="PF00226">
    <property type="entry name" value="DnaJ"/>
    <property type="match status" value="1"/>
</dbReference>
<keyword evidence="3" id="KW-1185">Reference proteome</keyword>
<dbReference type="eggNOG" id="KOG0714">
    <property type="taxonomic scope" value="Eukaryota"/>
</dbReference>
<gene>
    <name evidence="2" type="ORF">CHLNCDRAFT_27262</name>
</gene>
<dbReference type="Gene3D" id="1.10.287.110">
    <property type="entry name" value="DnaJ domain"/>
    <property type="match status" value="1"/>
</dbReference>
<dbReference type="GeneID" id="17351356"/>
<dbReference type="PRINTS" id="PR00625">
    <property type="entry name" value="JDOMAIN"/>
</dbReference>
<dbReference type="CDD" id="cd06257">
    <property type="entry name" value="DnaJ"/>
    <property type="match status" value="1"/>
</dbReference>
<name>E1ZQD2_CHLVA</name>
<dbReference type="PROSITE" id="PS50076">
    <property type="entry name" value="DNAJ_2"/>
    <property type="match status" value="1"/>
</dbReference>
<dbReference type="InParanoid" id="E1ZQD2"/>
<evidence type="ECO:0000313" key="3">
    <source>
        <dbReference type="Proteomes" id="UP000008141"/>
    </source>
</evidence>
<proteinExistence type="predicted"/>
<dbReference type="EMBL" id="GL433859">
    <property type="protein sequence ID" value="EFN52003.1"/>
    <property type="molecule type" value="Genomic_DNA"/>
</dbReference>
<dbReference type="OrthoDB" id="10250354at2759"/>
<feature type="domain" description="J" evidence="1">
    <location>
        <begin position="5"/>
        <end position="70"/>
    </location>
</feature>
<dbReference type="SMART" id="SM00271">
    <property type="entry name" value="DnaJ"/>
    <property type="match status" value="1"/>
</dbReference>
<evidence type="ECO:0000313" key="2">
    <source>
        <dbReference type="EMBL" id="EFN52003.1"/>
    </source>
</evidence>